<gene>
    <name evidence="1" type="ORF">METZ01_LOCUS323852</name>
</gene>
<feature type="non-terminal residue" evidence="1">
    <location>
        <position position="1"/>
    </location>
</feature>
<dbReference type="EMBL" id="UINC01106376">
    <property type="protein sequence ID" value="SVC70998.1"/>
    <property type="molecule type" value="Genomic_DNA"/>
</dbReference>
<reference evidence="1" key="1">
    <citation type="submission" date="2018-05" db="EMBL/GenBank/DDBJ databases">
        <authorList>
            <person name="Lanie J.A."/>
            <person name="Ng W.-L."/>
            <person name="Kazmierczak K.M."/>
            <person name="Andrzejewski T.M."/>
            <person name="Davidsen T.M."/>
            <person name="Wayne K.J."/>
            <person name="Tettelin H."/>
            <person name="Glass J.I."/>
            <person name="Rusch D."/>
            <person name="Podicherti R."/>
            <person name="Tsui H.-C.T."/>
            <person name="Winkler M.E."/>
        </authorList>
    </citation>
    <scope>NUCLEOTIDE SEQUENCE</scope>
</reference>
<sequence>FFMKSLNSQIDTMFNETIYRVEAENSSRIKKFTIRFTKSNQKHSHDHLESLLGSYEKAIREVPRQFLRIEKSARQKYLVPLDEDRRKQLFKIMTSHVEMLVEKMNREYRDIFKNQKRLDEFDSRVKSFLIDGKRRIDEEIRKVSENLGKALDSSSKIKPGELAKIYSLDESTLIDLKAIEPLQFIHEFFEGFQGDHNAKIAFEGLQEGIIICSKFGTQVEIDPTQNKTEAARRFKKRSLVVGTLALKSLIDSIYILTQQLKLPVKKRNDEVIVKTYNRLNESLREYDGVEKVLDNLKAFFQMLSIN</sequence>
<organism evidence="1">
    <name type="scientific">marine metagenome</name>
    <dbReference type="NCBI Taxonomy" id="408172"/>
    <lineage>
        <taxon>unclassified sequences</taxon>
        <taxon>metagenomes</taxon>
        <taxon>ecological metagenomes</taxon>
    </lineage>
</organism>
<proteinExistence type="predicted"/>
<name>A0A382PE45_9ZZZZ</name>
<dbReference type="AlphaFoldDB" id="A0A382PE45"/>
<accession>A0A382PE45</accession>
<evidence type="ECO:0000313" key="1">
    <source>
        <dbReference type="EMBL" id="SVC70998.1"/>
    </source>
</evidence>
<protein>
    <submittedName>
        <fullName evidence="1">Uncharacterized protein</fullName>
    </submittedName>
</protein>